<dbReference type="PROSITE" id="PS50835">
    <property type="entry name" value="IG_LIKE"/>
    <property type="match status" value="1"/>
</dbReference>
<keyword evidence="2" id="KW-1015">Disulfide bond</keyword>
<protein>
    <recommendedName>
        <fullName evidence="3">Ig-like domain-containing protein</fullName>
    </recommendedName>
</protein>
<dbReference type="GO" id="GO:0007166">
    <property type="term" value="P:cell surface receptor signaling pathway"/>
    <property type="evidence" value="ECO:0007669"/>
    <property type="project" value="TreeGrafter"/>
</dbReference>
<dbReference type="InterPro" id="IPR036179">
    <property type="entry name" value="Ig-like_dom_sf"/>
</dbReference>
<dbReference type="Gene3D" id="2.60.40.10">
    <property type="entry name" value="Immunoglobulins"/>
    <property type="match status" value="1"/>
</dbReference>
<dbReference type="GO" id="GO:0009897">
    <property type="term" value="C:external side of plasma membrane"/>
    <property type="evidence" value="ECO:0007669"/>
    <property type="project" value="TreeGrafter"/>
</dbReference>
<reference evidence="4" key="1">
    <citation type="submission" date="2018-07" db="EMBL/GenBank/DDBJ databases">
        <title>Comparative genomics of catfishes provides insights into carnivory and benthic adaptation.</title>
        <authorList>
            <person name="Zhang Y."/>
            <person name="Wang D."/>
            <person name="Peng Z."/>
            <person name="Zheng S."/>
            <person name="Shao F."/>
            <person name="Tao W."/>
        </authorList>
    </citation>
    <scope>NUCLEOTIDE SEQUENCE</scope>
    <source>
        <strain evidence="4">Chongqing</strain>
    </source>
</reference>
<keyword evidence="1" id="KW-0732">Signal</keyword>
<evidence type="ECO:0000256" key="1">
    <source>
        <dbReference type="ARBA" id="ARBA00022729"/>
    </source>
</evidence>
<evidence type="ECO:0000313" key="4">
    <source>
        <dbReference type="EMBL" id="KAI5613011.1"/>
    </source>
</evidence>
<evidence type="ECO:0000259" key="3">
    <source>
        <dbReference type="PROSITE" id="PS50835"/>
    </source>
</evidence>
<dbReference type="SMART" id="SM00409">
    <property type="entry name" value="IG"/>
    <property type="match status" value="1"/>
</dbReference>
<dbReference type="InterPro" id="IPR003599">
    <property type="entry name" value="Ig_sub"/>
</dbReference>
<feature type="domain" description="Ig-like" evidence="3">
    <location>
        <begin position="25"/>
        <end position="108"/>
    </location>
</feature>
<evidence type="ECO:0000313" key="5">
    <source>
        <dbReference type="Proteomes" id="UP001205998"/>
    </source>
</evidence>
<comment type="caution">
    <text evidence="4">The sequence shown here is derived from an EMBL/GenBank/DDBJ whole genome shotgun (WGS) entry which is preliminary data.</text>
</comment>
<dbReference type="Pfam" id="PF13895">
    <property type="entry name" value="Ig_2"/>
    <property type="match status" value="1"/>
</dbReference>
<dbReference type="GO" id="GO:0006955">
    <property type="term" value="P:immune response"/>
    <property type="evidence" value="ECO:0007669"/>
    <property type="project" value="TreeGrafter"/>
</dbReference>
<evidence type="ECO:0000256" key="2">
    <source>
        <dbReference type="ARBA" id="ARBA00023157"/>
    </source>
</evidence>
<proteinExistence type="predicted"/>
<sequence length="136" mass="16305">MYDNIRNVSMYKSVVFVFLTERPIPVVIIKPETQVFSGENVTFICKIQIGRDAEWSYVWYRDYYMYYPYHTTQEFNISSITNSSQGNYTCRGRRRNDSQITEMSDPVTLTVLSKSINVYHYLYNVCENEHWFWTLV</sequence>
<dbReference type="InterPro" id="IPR007110">
    <property type="entry name" value="Ig-like_dom"/>
</dbReference>
<dbReference type="PANTHER" id="PTHR11481">
    <property type="entry name" value="IMMUNOGLOBULIN FC RECEPTOR"/>
    <property type="match status" value="1"/>
</dbReference>
<dbReference type="PANTHER" id="PTHR11481:SF64">
    <property type="entry name" value="FC RECEPTOR-LIKE PROTEIN 4"/>
    <property type="match status" value="1"/>
</dbReference>
<gene>
    <name evidence="4" type="ORF">C0J50_11753</name>
</gene>
<keyword evidence="5" id="KW-1185">Reference proteome</keyword>
<dbReference type="AlphaFoldDB" id="A0AAD5AB28"/>
<accession>A0AAD5AB28</accession>
<organism evidence="4 5">
    <name type="scientific">Silurus asotus</name>
    <name type="common">Amur catfish</name>
    <name type="synonym">Parasilurus asotus</name>
    <dbReference type="NCBI Taxonomy" id="30991"/>
    <lineage>
        <taxon>Eukaryota</taxon>
        <taxon>Metazoa</taxon>
        <taxon>Chordata</taxon>
        <taxon>Craniata</taxon>
        <taxon>Vertebrata</taxon>
        <taxon>Euteleostomi</taxon>
        <taxon>Actinopterygii</taxon>
        <taxon>Neopterygii</taxon>
        <taxon>Teleostei</taxon>
        <taxon>Ostariophysi</taxon>
        <taxon>Siluriformes</taxon>
        <taxon>Siluridae</taxon>
        <taxon>Silurus</taxon>
    </lineage>
</organism>
<dbReference type="InterPro" id="IPR050488">
    <property type="entry name" value="Ig_Fc_receptor"/>
</dbReference>
<dbReference type="GO" id="GO:0004888">
    <property type="term" value="F:transmembrane signaling receptor activity"/>
    <property type="evidence" value="ECO:0007669"/>
    <property type="project" value="TreeGrafter"/>
</dbReference>
<name>A0AAD5AB28_SILAS</name>
<dbReference type="InterPro" id="IPR013783">
    <property type="entry name" value="Ig-like_fold"/>
</dbReference>
<dbReference type="SUPFAM" id="SSF48726">
    <property type="entry name" value="Immunoglobulin"/>
    <property type="match status" value="1"/>
</dbReference>
<dbReference type="EMBL" id="MU563349">
    <property type="protein sequence ID" value="KAI5613011.1"/>
    <property type="molecule type" value="Genomic_DNA"/>
</dbReference>
<dbReference type="FunFam" id="2.60.40.10:FF:001607">
    <property type="entry name" value="Leukocyte immune-type receptor TS32.15 L2.5a"/>
    <property type="match status" value="1"/>
</dbReference>
<dbReference type="Proteomes" id="UP001205998">
    <property type="component" value="Unassembled WGS sequence"/>
</dbReference>